<proteinExistence type="inferred from homology"/>
<keyword evidence="5" id="KW-0223">Dioxygenase</keyword>
<sequence length="337" mass="38533">MEVTWVEDIGTLSKETNTIPEEFIRPETEQPAITTFEGDSPDVPTIDLSDPDQENLVKLISEAAEEWGIFQVVNHGIPSELMHKLQSVGKEFFQLPRKEKEKYARSANTKSIQGYGTGRVFHMQDVQGKKAWNDHLYHIIWPPSNIDYKFWPQNPVSYRETNEEYAKEVRRVVEKVLTCLSLGLGLEGHVMKEGVGGDELEYMLKINFYPPCPRPDLSLGLTPHVDISTLTVLMPNEVPGLQILKDDIWIRANYIPNALIIIIGDQIQILSNGRYKSVTHRTTVDKERTRISWPVFVEPPGEWVVGPLSQLVTEDNPPKYKAKKFKDHVYCKLNLPQ</sequence>
<dbReference type="FunFam" id="2.60.120.330:FF:000009">
    <property type="entry name" value="Flavonol synthase"/>
    <property type="match status" value="1"/>
</dbReference>
<evidence type="ECO:0000313" key="11">
    <source>
        <dbReference type="EMBL" id="CAJ1974769.1"/>
    </source>
</evidence>
<dbReference type="Pfam" id="PF14226">
    <property type="entry name" value="DIOX_N"/>
    <property type="match status" value="1"/>
</dbReference>
<evidence type="ECO:0000256" key="7">
    <source>
        <dbReference type="ARBA" id="ARBA00023004"/>
    </source>
</evidence>
<comment type="similarity">
    <text evidence="2 9">Belongs to the iron/ascorbate-dependent oxidoreductase family.</text>
</comment>
<gene>
    <name evidence="11" type="ORF">AYBTSS11_LOCUS26852</name>
</gene>
<evidence type="ECO:0000313" key="12">
    <source>
        <dbReference type="Proteomes" id="UP001189624"/>
    </source>
</evidence>
<dbReference type="GO" id="GO:0046872">
    <property type="term" value="F:metal ion binding"/>
    <property type="evidence" value="ECO:0007669"/>
    <property type="project" value="UniProtKB-KW"/>
</dbReference>
<evidence type="ECO:0000256" key="1">
    <source>
        <dbReference type="ARBA" id="ARBA00001961"/>
    </source>
</evidence>
<keyword evidence="6 9" id="KW-0560">Oxidoreductase</keyword>
<accession>A0AA86VVS2</accession>
<dbReference type="PRINTS" id="PR00682">
    <property type="entry name" value="IPNSYNTHASE"/>
</dbReference>
<keyword evidence="12" id="KW-1185">Reference proteome</keyword>
<dbReference type="Proteomes" id="UP001189624">
    <property type="component" value="Chromosome 9"/>
</dbReference>
<evidence type="ECO:0000256" key="8">
    <source>
        <dbReference type="ARBA" id="ARBA00023241"/>
    </source>
</evidence>
<feature type="domain" description="Fe2OG dioxygenase" evidence="10">
    <location>
        <begin position="199"/>
        <end position="299"/>
    </location>
</feature>
<dbReference type="Gene3D" id="2.60.120.330">
    <property type="entry name" value="B-lactam Antibiotic, Isopenicillin N Synthase, Chain"/>
    <property type="match status" value="1"/>
</dbReference>
<dbReference type="GO" id="GO:0009813">
    <property type="term" value="P:flavonoid biosynthetic process"/>
    <property type="evidence" value="ECO:0007669"/>
    <property type="project" value="UniProtKB-KW"/>
</dbReference>
<dbReference type="GO" id="GO:0031418">
    <property type="term" value="F:L-ascorbic acid binding"/>
    <property type="evidence" value="ECO:0007669"/>
    <property type="project" value="UniProtKB-KW"/>
</dbReference>
<evidence type="ECO:0000256" key="5">
    <source>
        <dbReference type="ARBA" id="ARBA00022964"/>
    </source>
</evidence>
<evidence type="ECO:0000256" key="3">
    <source>
        <dbReference type="ARBA" id="ARBA00022723"/>
    </source>
</evidence>
<dbReference type="InterPro" id="IPR005123">
    <property type="entry name" value="Oxoglu/Fe-dep_dioxygenase_dom"/>
</dbReference>
<comment type="cofactor">
    <cofactor evidence="1">
        <name>L-ascorbate</name>
        <dbReference type="ChEBI" id="CHEBI:38290"/>
    </cofactor>
</comment>
<keyword evidence="4" id="KW-0847">Vitamin C</keyword>
<keyword evidence="7 9" id="KW-0408">Iron</keyword>
<dbReference type="PANTHER" id="PTHR47991">
    <property type="entry name" value="OXOGLUTARATE/IRON-DEPENDENT DIOXYGENASE"/>
    <property type="match status" value="1"/>
</dbReference>
<dbReference type="Pfam" id="PF03171">
    <property type="entry name" value="2OG-FeII_Oxy"/>
    <property type="match status" value="1"/>
</dbReference>
<dbReference type="Gramene" id="rna-AYBTSS11_LOCUS26852">
    <property type="protein sequence ID" value="CAJ1974769.1"/>
    <property type="gene ID" value="gene-AYBTSS11_LOCUS26852"/>
</dbReference>
<name>A0AA86VVS2_9FABA</name>
<keyword evidence="8" id="KW-0284">Flavonoid biosynthesis</keyword>
<dbReference type="InterPro" id="IPR044861">
    <property type="entry name" value="IPNS-like_FE2OG_OXY"/>
</dbReference>
<dbReference type="GO" id="GO:0051213">
    <property type="term" value="F:dioxygenase activity"/>
    <property type="evidence" value="ECO:0007669"/>
    <property type="project" value="UniProtKB-KW"/>
</dbReference>
<dbReference type="GO" id="GO:0046148">
    <property type="term" value="P:pigment biosynthetic process"/>
    <property type="evidence" value="ECO:0007669"/>
    <property type="project" value="UniProtKB-ARBA"/>
</dbReference>
<organism evidence="11 12">
    <name type="scientific">Sphenostylis stenocarpa</name>
    <dbReference type="NCBI Taxonomy" id="92480"/>
    <lineage>
        <taxon>Eukaryota</taxon>
        <taxon>Viridiplantae</taxon>
        <taxon>Streptophyta</taxon>
        <taxon>Embryophyta</taxon>
        <taxon>Tracheophyta</taxon>
        <taxon>Spermatophyta</taxon>
        <taxon>Magnoliopsida</taxon>
        <taxon>eudicotyledons</taxon>
        <taxon>Gunneridae</taxon>
        <taxon>Pentapetalae</taxon>
        <taxon>rosids</taxon>
        <taxon>fabids</taxon>
        <taxon>Fabales</taxon>
        <taxon>Fabaceae</taxon>
        <taxon>Papilionoideae</taxon>
        <taxon>50 kb inversion clade</taxon>
        <taxon>NPAAA clade</taxon>
        <taxon>indigoferoid/millettioid clade</taxon>
        <taxon>Phaseoleae</taxon>
        <taxon>Sphenostylis</taxon>
    </lineage>
</organism>
<evidence type="ECO:0000256" key="2">
    <source>
        <dbReference type="ARBA" id="ARBA00008056"/>
    </source>
</evidence>
<dbReference type="PROSITE" id="PS51471">
    <property type="entry name" value="FE2OG_OXY"/>
    <property type="match status" value="1"/>
</dbReference>
<evidence type="ECO:0000256" key="6">
    <source>
        <dbReference type="ARBA" id="ARBA00023002"/>
    </source>
</evidence>
<dbReference type="EMBL" id="OY731406">
    <property type="protein sequence ID" value="CAJ1974769.1"/>
    <property type="molecule type" value="Genomic_DNA"/>
</dbReference>
<evidence type="ECO:0000256" key="4">
    <source>
        <dbReference type="ARBA" id="ARBA00022896"/>
    </source>
</evidence>
<evidence type="ECO:0000256" key="9">
    <source>
        <dbReference type="RuleBase" id="RU003682"/>
    </source>
</evidence>
<protein>
    <recommendedName>
        <fullName evidence="10">Fe2OG dioxygenase domain-containing protein</fullName>
    </recommendedName>
</protein>
<dbReference type="InterPro" id="IPR050295">
    <property type="entry name" value="Plant_2OG-oxidoreductases"/>
</dbReference>
<keyword evidence="3 9" id="KW-0479">Metal-binding</keyword>
<evidence type="ECO:0000259" key="10">
    <source>
        <dbReference type="PROSITE" id="PS51471"/>
    </source>
</evidence>
<dbReference type="InterPro" id="IPR027443">
    <property type="entry name" value="IPNS-like_sf"/>
</dbReference>
<dbReference type="InterPro" id="IPR026992">
    <property type="entry name" value="DIOX_N"/>
</dbReference>
<dbReference type="SUPFAM" id="SSF51197">
    <property type="entry name" value="Clavaminate synthase-like"/>
    <property type="match status" value="1"/>
</dbReference>
<reference evidence="11" key="1">
    <citation type="submission" date="2023-10" db="EMBL/GenBank/DDBJ databases">
        <authorList>
            <person name="Domelevo Entfellner J.-B."/>
        </authorList>
    </citation>
    <scope>NUCLEOTIDE SEQUENCE</scope>
</reference>
<dbReference type="AlphaFoldDB" id="A0AA86VVS2"/>